<reference evidence="1" key="2">
    <citation type="submission" date="2023-07" db="EMBL/GenBank/DDBJ databases">
        <authorList>
            <person name="Bai X.-H."/>
            <person name="Wang H.-H."/>
            <person name="Wang J."/>
            <person name="Ma M.-Y."/>
            <person name="Hu H.-H."/>
            <person name="Song Z.-L."/>
            <person name="Ma H.-G."/>
            <person name="Fan Y."/>
            <person name="Du C.-Y."/>
            <person name="Xu J.-C."/>
        </authorList>
    </citation>
    <scope>NUCLEOTIDE SEQUENCE</scope>
    <source>
        <strain evidence="1">CZ1</strain>
    </source>
</reference>
<protein>
    <recommendedName>
        <fullName evidence="2">Rpn family recombination-promoting nuclease/putative transposase</fullName>
    </recommendedName>
</protein>
<accession>A0AA96WRA8</accession>
<name>A0AA96WRA8_LEPBY</name>
<evidence type="ECO:0008006" key="2">
    <source>
        <dbReference type="Google" id="ProtNLM"/>
    </source>
</evidence>
<sequence>MSRVSQAVYTAFSLRHFFLAFALRQDIRNLYEFLDWVMILPEPIEDQFWQELKQFEEAQNVAYITNAERIGRREGFKEGRQEGRQEGTEQTQRDIAIALLREGMSIEKIAQVTKLSIEQVQQLQSENP</sequence>
<gene>
    <name evidence="1" type="ORF">Q2T42_19690</name>
</gene>
<organism evidence="1">
    <name type="scientific">Leptolyngbya boryana CZ1</name>
    <dbReference type="NCBI Taxonomy" id="3060204"/>
    <lineage>
        <taxon>Bacteria</taxon>
        <taxon>Bacillati</taxon>
        <taxon>Cyanobacteriota</taxon>
        <taxon>Cyanophyceae</taxon>
        <taxon>Leptolyngbyales</taxon>
        <taxon>Leptolyngbyaceae</taxon>
        <taxon>Leptolyngbya group</taxon>
        <taxon>Leptolyngbya</taxon>
    </lineage>
</organism>
<proteinExistence type="predicted"/>
<reference evidence="1" key="1">
    <citation type="journal article" date="2023" name="Plants (Basel)">
        <title>Genomic Analysis of Leptolyngbya boryana CZ1 Reveals Efficient Carbon Fixation Modules.</title>
        <authorList>
            <person name="Bai X."/>
            <person name="Wang H."/>
            <person name="Cheng W."/>
            <person name="Wang J."/>
            <person name="Ma M."/>
            <person name="Hu H."/>
            <person name="Song Z."/>
            <person name="Ma H."/>
            <person name="Fan Y."/>
            <person name="Du C."/>
            <person name="Xu J."/>
        </authorList>
    </citation>
    <scope>NUCLEOTIDE SEQUENCE</scope>
    <source>
        <strain evidence="1">CZ1</strain>
    </source>
</reference>
<dbReference type="AlphaFoldDB" id="A0AA96WRA8"/>
<evidence type="ECO:0000313" key="1">
    <source>
        <dbReference type="EMBL" id="WNZ44058.1"/>
    </source>
</evidence>
<dbReference type="RefSeq" id="WP_316426243.1">
    <property type="nucleotide sequence ID" value="NZ_CP130144.1"/>
</dbReference>
<dbReference type="EMBL" id="CP130144">
    <property type="protein sequence ID" value="WNZ44058.1"/>
    <property type="molecule type" value="Genomic_DNA"/>
</dbReference>